<dbReference type="GO" id="GO:0006508">
    <property type="term" value="P:proteolysis"/>
    <property type="evidence" value="ECO:0007669"/>
    <property type="project" value="UniProtKB-KW"/>
</dbReference>
<evidence type="ECO:0000313" key="14">
    <source>
        <dbReference type="Proteomes" id="UP000019591"/>
    </source>
</evidence>
<evidence type="ECO:0000256" key="10">
    <source>
        <dbReference type="ARBA" id="ARBA00093448"/>
    </source>
</evidence>
<dbReference type="GO" id="GO:0071555">
    <property type="term" value="P:cell wall organization"/>
    <property type="evidence" value="ECO:0007669"/>
    <property type="project" value="UniProtKB-KW"/>
</dbReference>
<dbReference type="Gene3D" id="3.30.1380.10">
    <property type="match status" value="1"/>
</dbReference>
<dbReference type="AlphaFoldDB" id="W8U8G9"/>
<dbReference type="GO" id="GO:0046872">
    <property type="term" value="F:metal ion binding"/>
    <property type="evidence" value="ECO:0007669"/>
    <property type="project" value="UniProtKB-KW"/>
</dbReference>
<comment type="similarity">
    <text evidence="10">Belongs to the peptidase M15 family.</text>
</comment>
<dbReference type="PATRIC" id="fig|1286171.3.peg.1819"/>
<dbReference type="GO" id="GO:0008237">
    <property type="term" value="F:metallopeptidase activity"/>
    <property type="evidence" value="ECO:0007669"/>
    <property type="project" value="UniProtKB-KW"/>
</dbReference>
<dbReference type="eggNOG" id="COG3108">
    <property type="taxonomic scope" value="Bacteria"/>
</dbReference>
<keyword evidence="6" id="KW-0378">Hydrolase</keyword>
<evidence type="ECO:0000256" key="11">
    <source>
        <dbReference type="ARBA" id="ARBA00093666"/>
    </source>
</evidence>
<evidence type="ECO:0000256" key="9">
    <source>
        <dbReference type="ARBA" id="ARBA00023316"/>
    </source>
</evidence>
<feature type="domain" description="Peptidase M15A C-terminal" evidence="12">
    <location>
        <begin position="12"/>
        <end position="111"/>
    </location>
</feature>
<dbReference type="InterPro" id="IPR009045">
    <property type="entry name" value="Zn_M74/Hedgehog-like"/>
</dbReference>
<dbReference type="STRING" id="1286171.EAL2_c18700"/>
<comment type="cofactor">
    <cofactor evidence="1">
        <name>Zn(2+)</name>
        <dbReference type="ChEBI" id="CHEBI:29105"/>
    </cofactor>
</comment>
<keyword evidence="14" id="KW-1185">Reference proteome</keyword>
<protein>
    <recommendedName>
        <fullName evidence="11">Murein endopeptidase K</fullName>
    </recommendedName>
</protein>
<dbReference type="KEGG" id="eac:EAL2_c18700"/>
<keyword evidence="8" id="KW-0482">Metalloprotease</keyword>
<sequence>MVVVRDIKLSRDFSLSEFACRDEKRSVYVDAELVQRLQLLRDYFKRPVVITSGYRSREYNRSVGGADGSQHLEGRAADIKVIGVGMEDIARAAIQAGFKGVGIYGSFVHVDVRKTLINSCGRQYDVWRGK</sequence>
<organism evidence="13 14">
    <name type="scientific">Peptoclostridium acidaminophilum DSM 3953</name>
    <dbReference type="NCBI Taxonomy" id="1286171"/>
    <lineage>
        <taxon>Bacteria</taxon>
        <taxon>Bacillati</taxon>
        <taxon>Bacillota</taxon>
        <taxon>Clostridia</taxon>
        <taxon>Peptostreptococcales</taxon>
        <taxon>Peptoclostridiaceae</taxon>
        <taxon>Peptoclostridium</taxon>
    </lineage>
</organism>
<evidence type="ECO:0000256" key="7">
    <source>
        <dbReference type="ARBA" id="ARBA00022833"/>
    </source>
</evidence>
<evidence type="ECO:0000256" key="5">
    <source>
        <dbReference type="ARBA" id="ARBA00022729"/>
    </source>
</evidence>
<keyword evidence="3" id="KW-0645">Protease</keyword>
<evidence type="ECO:0000259" key="12">
    <source>
        <dbReference type="Pfam" id="PF08291"/>
    </source>
</evidence>
<evidence type="ECO:0000256" key="8">
    <source>
        <dbReference type="ARBA" id="ARBA00023049"/>
    </source>
</evidence>
<evidence type="ECO:0000256" key="2">
    <source>
        <dbReference type="ARBA" id="ARBA00004776"/>
    </source>
</evidence>
<dbReference type="PANTHER" id="PTHR37425">
    <property type="match status" value="1"/>
</dbReference>
<dbReference type="InterPro" id="IPR010275">
    <property type="entry name" value="MepK"/>
</dbReference>
<keyword evidence="5" id="KW-0732">Signal</keyword>
<dbReference type="Proteomes" id="UP000019591">
    <property type="component" value="Chromosome"/>
</dbReference>
<dbReference type="InterPro" id="IPR013230">
    <property type="entry name" value="Peptidase_M15A_C"/>
</dbReference>
<gene>
    <name evidence="13" type="ORF">EAL2_c18700</name>
</gene>
<comment type="pathway">
    <text evidence="2">Cell wall biogenesis; cell wall polysaccharide biosynthesis.</text>
</comment>
<dbReference type="HOGENOM" id="CLU_124897_1_0_9"/>
<evidence type="ECO:0000256" key="4">
    <source>
        <dbReference type="ARBA" id="ARBA00022723"/>
    </source>
</evidence>
<evidence type="ECO:0000256" key="6">
    <source>
        <dbReference type="ARBA" id="ARBA00022801"/>
    </source>
</evidence>
<dbReference type="EMBL" id="CP007452">
    <property type="protein sequence ID" value="AHM57151.1"/>
    <property type="molecule type" value="Genomic_DNA"/>
</dbReference>
<name>W8U8G9_PEPAC</name>
<dbReference type="PANTHER" id="PTHR37425:SF1">
    <property type="entry name" value="OUTER MEMBRANE PROTEIN"/>
    <property type="match status" value="1"/>
</dbReference>
<accession>W8U8G9</accession>
<reference evidence="13 14" key="1">
    <citation type="journal article" date="2014" name="Genome Announc.">
        <title>Complete Genome Sequence of Amino Acid-Utilizing Eubacterium acidaminophilum al-2 (DSM 3953).</title>
        <authorList>
            <person name="Poehlein A."/>
            <person name="Andreesen J.R."/>
            <person name="Daniel R."/>
        </authorList>
    </citation>
    <scope>NUCLEOTIDE SEQUENCE [LARGE SCALE GENOMIC DNA]</scope>
    <source>
        <strain evidence="13 14">DSM 3953</strain>
    </source>
</reference>
<evidence type="ECO:0000313" key="13">
    <source>
        <dbReference type="EMBL" id="AHM57151.1"/>
    </source>
</evidence>
<dbReference type="Pfam" id="PF08291">
    <property type="entry name" value="Peptidase_M15_3"/>
    <property type="match status" value="1"/>
</dbReference>
<proteinExistence type="inferred from homology"/>
<evidence type="ECO:0000256" key="3">
    <source>
        <dbReference type="ARBA" id="ARBA00022670"/>
    </source>
</evidence>
<dbReference type="SUPFAM" id="SSF55166">
    <property type="entry name" value="Hedgehog/DD-peptidase"/>
    <property type="match status" value="1"/>
</dbReference>
<keyword evidence="9" id="KW-0961">Cell wall biogenesis/degradation</keyword>
<keyword evidence="7" id="KW-0862">Zinc</keyword>
<dbReference type="RefSeq" id="WP_051489133.1">
    <property type="nucleotide sequence ID" value="NZ_CP007452.1"/>
</dbReference>
<keyword evidence="4" id="KW-0479">Metal-binding</keyword>
<dbReference type="OrthoDB" id="5242612at2"/>
<evidence type="ECO:0000256" key="1">
    <source>
        <dbReference type="ARBA" id="ARBA00001947"/>
    </source>
</evidence>